<proteinExistence type="predicted"/>
<dbReference type="WBParaSite" id="jg12993">
    <property type="protein sequence ID" value="jg12993"/>
    <property type="gene ID" value="jg12993"/>
</dbReference>
<keyword evidence="2" id="KW-1185">Reference proteome</keyword>
<evidence type="ECO:0000256" key="1">
    <source>
        <dbReference type="SAM" id="SignalP"/>
    </source>
</evidence>
<keyword evidence="1" id="KW-0732">Signal</keyword>
<sequence>MSSKLFPSVLLVVLLAMLVCFMTVQAQWGYGGYGFRPWGYGGYGNYRYRQPWAMEDMDTDLMASMARNKCRKTLLIN</sequence>
<reference evidence="3" key="1">
    <citation type="submission" date="2022-11" db="UniProtKB">
        <authorList>
            <consortium name="WormBaseParasite"/>
        </authorList>
    </citation>
    <scope>IDENTIFICATION</scope>
</reference>
<feature type="signal peptide" evidence="1">
    <location>
        <begin position="1"/>
        <end position="26"/>
    </location>
</feature>
<dbReference type="AlphaFoldDB" id="A0A915CWS6"/>
<accession>A0A915CWS6</accession>
<organism evidence="2 3">
    <name type="scientific">Ditylenchus dipsaci</name>
    <dbReference type="NCBI Taxonomy" id="166011"/>
    <lineage>
        <taxon>Eukaryota</taxon>
        <taxon>Metazoa</taxon>
        <taxon>Ecdysozoa</taxon>
        <taxon>Nematoda</taxon>
        <taxon>Chromadorea</taxon>
        <taxon>Rhabditida</taxon>
        <taxon>Tylenchina</taxon>
        <taxon>Tylenchomorpha</taxon>
        <taxon>Sphaerularioidea</taxon>
        <taxon>Anguinidae</taxon>
        <taxon>Anguininae</taxon>
        <taxon>Ditylenchus</taxon>
    </lineage>
</organism>
<protein>
    <submittedName>
        <fullName evidence="3">Uncharacterized protein</fullName>
    </submittedName>
</protein>
<name>A0A915CWS6_9BILA</name>
<evidence type="ECO:0000313" key="3">
    <source>
        <dbReference type="WBParaSite" id="jg12993"/>
    </source>
</evidence>
<evidence type="ECO:0000313" key="2">
    <source>
        <dbReference type="Proteomes" id="UP000887574"/>
    </source>
</evidence>
<feature type="chain" id="PRO_5037839403" evidence="1">
    <location>
        <begin position="27"/>
        <end position="77"/>
    </location>
</feature>
<dbReference type="Proteomes" id="UP000887574">
    <property type="component" value="Unplaced"/>
</dbReference>